<evidence type="ECO:0000313" key="1">
    <source>
        <dbReference type="EMBL" id="QDH91309.1"/>
    </source>
</evidence>
<reference evidence="1" key="1">
    <citation type="submission" date="2019-05" db="EMBL/GenBank/DDBJ databases">
        <title>Metatranscriptomic reconstruction reveals RNA viruses with the potential to shape carbon cycling in soil.</title>
        <authorList>
            <person name="Starr E.P."/>
            <person name="Nuccio E."/>
            <person name="Pett-Ridge J."/>
            <person name="Banfield J.F."/>
            <person name="Firestone M.K."/>
        </authorList>
    </citation>
    <scope>NUCLEOTIDE SEQUENCE</scope>
    <source>
        <strain evidence="1">H2_Bulk_Litter_11_554_e_476</strain>
    </source>
</reference>
<proteinExistence type="predicted"/>
<accession>A0A514DCH3</accession>
<organism evidence="1">
    <name type="scientific">Leviviridae sp</name>
    <dbReference type="NCBI Taxonomy" id="2027243"/>
    <lineage>
        <taxon>Viruses</taxon>
        <taxon>Riboviria</taxon>
        <taxon>Orthornavirae</taxon>
        <taxon>Lenarviricota</taxon>
        <taxon>Leviviricetes</taxon>
        <taxon>Norzivirales</taxon>
        <taxon>Fiersviridae</taxon>
    </lineage>
</organism>
<protein>
    <submittedName>
        <fullName evidence="1">Uncharacterized protein</fullName>
    </submittedName>
</protein>
<name>A0A514DCH3_9VIRU</name>
<sequence>MLANTLNTNEIKNAAGAEVEFGHQLNEGRTRIFQQLLELPAFPHRLRIAHVESGSGLRLVRRSLVRFDKTVISTVDNITPVICSALTQVVYPIGALIAKTEMTNVLAECMSFCASLGASTTILYDCTGNGADALINGTL</sequence>
<gene>
    <name evidence="1" type="ORF">H2BulkL11554e476_000001</name>
</gene>
<dbReference type="EMBL" id="MN036153">
    <property type="protein sequence ID" value="QDH91309.1"/>
    <property type="molecule type" value="Genomic_RNA"/>
</dbReference>